<proteinExistence type="predicted"/>
<name>A0A8S1L9V4_PARPR</name>
<comment type="caution">
    <text evidence="1">The sequence shown here is derived from an EMBL/GenBank/DDBJ whole genome shotgun (WGS) entry which is preliminary data.</text>
</comment>
<dbReference type="AlphaFoldDB" id="A0A8S1L9V4"/>
<evidence type="ECO:0000313" key="2">
    <source>
        <dbReference type="Proteomes" id="UP000688137"/>
    </source>
</evidence>
<dbReference type="EMBL" id="CAJJDM010000033">
    <property type="protein sequence ID" value="CAD8063071.1"/>
    <property type="molecule type" value="Genomic_DNA"/>
</dbReference>
<gene>
    <name evidence="1" type="ORF">PPRIM_AZ9-3.1.T0340135</name>
</gene>
<accession>A0A8S1L9V4</accession>
<dbReference type="Proteomes" id="UP000688137">
    <property type="component" value="Unassembled WGS sequence"/>
</dbReference>
<evidence type="ECO:0000313" key="1">
    <source>
        <dbReference type="EMBL" id="CAD8063071.1"/>
    </source>
</evidence>
<reference evidence="1" key="1">
    <citation type="submission" date="2021-01" db="EMBL/GenBank/DDBJ databases">
        <authorList>
            <consortium name="Genoscope - CEA"/>
            <person name="William W."/>
        </authorList>
    </citation>
    <scope>NUCLEOTIDE SEQUENCE</scope>
</reference>
<protein>
    <submittedName>
        <fullName evidence="1">Uncharacterized protein</fullName>
    </submittedName>
</protein>
<sequence length="202" mass="23987">MLFYNLIQISFIKQPQIGINSPYLLTNLIYQTKILEKDQFIGLLLDSIKNITDFKKEYIKFAQIIFIFVQILRVNIDRLLQFSPIVVKILTEKQKFESIKKISIKQLTSSHCCDTLLKLIIEFFYQGESLENYYNYFKQGLAYLNDQSLDILEEFLIEIQKFFKQKSEFDFSINFLNNKVQLQLTIFTELDLDLTDAQIIMN</sequence>
<keyword evidence="2" id="KW-1185">Reference proteome</keyword>
<organism evidence="1 2">
    <name type="scientific">Paramecium primaurelia</name>
    <dbReference type="NCBI Taxonomy" id="5886"/>
    <lineage>
        <taxon>Eukaryota</taxon>
        <taxon>Sar</taxon>
        <taxon>Alveolata</taxon>
        <taxon>Ciliophora</taxon>
        <taxon>Intramacronucleata</taxon>
        <taxon>Oligohymenophorea</taxon>
        <taxon>Peniculida</taxon>
        <taxon>Parameciidae</taxon>
        <taxon>Paramecium</taxon>
    </lineage>
</organism>